<dbReference type="Pfam" id="PF00069">
    <property type="entry name" value="Pkinase"/>
    <property type="match status" value="1"/>
</dbReference>
<reference evidence="10" key="1">
    <citation type="submission" date="2022-10" db="EMBL/GenBank/DDBJ databases">
        <title>The complete genomes of actinobacterial strains from the NBC collection.</title>
        <authorList>
            <person name="Joergensen T.S."/>
            <person name="Alvarez Arevalo M."/>
            <person name="Sterndorff E.B."/>
            <person name="Faurdal D."/>
            <person name="Vuksanovic O."/>
            <person name="Mourched A.-S."/>
            <person name="Charusanti P."/>
            <person name="Shaw S."/>
            <person name="Blin K."/>
            <person name="Weber T."/>
        </authorList>
    </citation>
    <scope>NUCLEOTIDE SEQUENCE</scope>
    <source>
        <strain evidence="10">NBC_00489</strain>
    </source>
</reference>
<dbReference type="PROSITE" id="PS50927">
    <property type="entry name" value="BULB_LECTIN"/>
    <property type="match status" value="1"/>
</dbReference>
<dbReference type="PANTHER" id="PTHR43289">
    <property type="entry name" value="MITOGEN-ACTIVATED PROTEIN KINASE KINASE KINASE 20-RELATED"/>
    <property type="match status" value="1"/>
</dbReference>
<keyword evidence="3 10" id="KW-0418">Kinase</keyword>
<dbReference type="InterPro" id="IPR011009">
    <property type="entry name" value="Kinase-like_dom_sf"/>
</dbReference>
<dbReference type="Gene3D" id="1.10.510.10">
    <property type="entry name" value="Transferase(Phosphotransferase) domain 1"/>
    <property type="match status" value="1"/>
</dbReference>
<evidence type="ECO:0000256" key="6">
    <source>
        <dbReference type="SAM" id="MobiDB-lite"/>
    </source>
</evidence>
<dbReference type="Gene3D" id="3.30.200.20">
    <property type="entry name" value="Phosphorylase Kinase, domain 1"/>
    <property type="match status" value="1"/>
</dbReference>
<keyword evidence="7" id="KW-0812">Transmembrane</keyword>
<evidence type="ECO:0000259" key="8">
    <source>
        <dbReference type="PROSITE" id="PS50011"/>
    </source>
</evidence>
<dbReference type="SMART" id="SM00108">
    <property type="entry name" value="B_lectin"/>
    <property type="match status" value="1"/>
</dbReference>
<dbReference type="EMBL" id="CP108330">
    <property type="protein sequence ID" value="WUR41449.1"/>
    <property type="molecule type" value="Genomic_DNA"/>
</dbReference>
<keyword evidence="7" id="KW-0472">Membrane</keyword>
<dbReference type="SUPFAM" id="SSF51110">
    <property type="entry name" value="alpha-D-mannose-specific plant lectins"/>
    <property type="match status" value="1"/>
</dbReference>
<dbReference type="InterPro" id="IPR001480">
    <property type="entry name" value="Bulb-type_lectin_dom"/>
</dbReference>
<dbReference type="InterPro" id="IPR000719">
    <property type="entry name" value="Prot_kinase_dom"/>
</dbReference>
<evidence type="ECO:0000256" key="4">
    <source>
        <dbReference type="ARBA" id="ARBA00022840"/>
    </source>
</evidence>
<name>A0ABZ1VBI1_9ACTN</name>
<keyword evidence="2 5" id="KW-0547">Nucleotide-binding</keyword>
<keyword evidence="4 5" id="KW-0067">ATP-binding</keyword>
<dbReference type="InterPro" id="IPR008271">
    <property type="entry name" value="Ser/Thr_kinase_AS"/>
</dbReference>
<dbReference type="CDD" id="cd14014">
    <property type="entry name" value="STKc_PknB_like"/>
    <property type="match status" value="1"/>
</dbReference>
<dbReference type="Gene3D" id="2.90.10.10">
    <property type="entry name" value="Bulb-type lectin domain"/>
    <property type="match status" value="2"/>
</dbReference>
<evidence type="ECO:0000259" key="9">
    <source>
        <dbReference type="PROSITE" id="PS50927"/>
    </source>
</evidence>
<dbReference type="PROSITE" id="PS00108">
    <property type="entry name" value="PROTEIN_KINASE_ST"/>
    <property type="match status" value="1"/>
</dbReference>
<dbReference type="PROSITE" id="PS50011">
    <property type="entry name" value="PROTEIN_KINASE_DOM"/>
    <property type="match status" value="1"/>
</dbReference>
<feature type="binding site" evidence="5">
    <location>
        <position position="51"/>
    </location>
    <ligand>
        <name>ATP</name>
        <dbReference type="ChEBI" id="CHEBI:30616"/>
    </ligand>
</feature>
<dbReference type="InterPro" id="IPR036426">
    <property type="entry name" value="Bulb-type_lectin_dom_sf"/>
</dbReference>
<dbReference type="SMART" id="SM00220">
    <property type="entry name" value="S_TKc"/>
    <property type="match status" value="1"/>
</dbReference>
<feature type="compositionally biased region" description="Pro residues" evidence="6">
    <location>
        <begin position="335"/>
        <end position="354"/>
    </location>
</feature>
<dbReference type="PROSITE" id="PS00107">
    <property type="entry name" value="PROTEIN_KINASE_ATP"/>
    <property type="match status" value="1"/>
</dbReference>
<organism evidence="10 11">
    <name type="scientific">Streptomyces griseoaurantiacus</name>
    <dbReference type="NCBI Taxonomy" id="68213"/>
    <lineage>
        <taxon>Bacteria</taxon>
        <taxon>Bacillati</taxon>
        <taxon>Actinomycetota</taxon>
        <taxon>Actinomycetes</taxon>
        <taxon>Kitasatosporales</taxon>
        <taxon>Streptomycetaceae</taxon>
        <taxon>Streptomyces</taxon>
        <taxon>Streptomyces aurantiacus group</taxon>
    </lineage>
</organism>
<dbReference type="Proteomes" id="UP001432161">
    <property type="component" value="Chromosome"/>
</dbReference>
<dbReference type="CDD" id="cd00028">
    <property type="entry name" value="B_lectin"/>
    <property type="match status" value="1"/>
</dbReference>
<evidence type="ECO:0000256" key="5">
    <source>
        <dbReference type="PROSITE-ProRule" id="PRU10141"/>
    </source>
</evidence>
<evidence type="ECO:0000256" key="2">
    <source>
        <dbReference type="ARBA" id="ARBA00022741"/>
    </source>
</evidence>
<evidence type="ECO:0000256" key="3">
    <source>
        <dbReference type="ARBA" id="ARBA00022777"/>
    </source>
</evidence>
<evidence type="ECO:0000256" key="1">
    <source>
        <dbReference type="ARBA" id="ARBA00022679"/>
    </source>
</evidence>
<protein>
    <submittedName>
        <fullName evidence="10">Protein kinase</fullName>
    </submittedName>
</protein>
<keyword evidence="1" id="KW-0808">Transferase</keyword>
<feature type="region of interest" description="Disordered" evidence="6">
    <location>
        <begin position="330"/>
        <end position="354"/>
    </location>
</feature>
<gene>
    <name evidence="10" type="ORF">OHN36_32045</name>
</gene>
<keyword evidence="7" id="KW-1133">Transmembrane helix</keyword>
<feature type="domain" description="Bulb-type lectin" evidence="9">
    <location>
        <begin position="435"/>
        <end position="541"/>
    </location>
</feature>
<feature type="transmembrane region" description="Helical" evidence="7">
    <location>
        <begin position="361"/>
        <end position="382"/>
    </location>
</feature>
<feature type="domain" description="Protein kinase" evidence="8">
    <location>
        <begin position="23"/>
        <end position="283"/>
    </location>
</feature>
<dbReference type="SUPFAM" id="SSF56112">
    <property type="entry name" value="Protein kinase-like (PK-like)"/>
    <property type="match status" value="1"/>
</dbReference>
<accession>A0ABZ1VBI1</accession>
<dbReference type="InterPro" id="IPR017441">
    <property type="entry name" value="Protein_kinase_ATP_BS"/>
</dbReference>
<dbReference type="PANTHER" id="PTHR43289:SF34">
    <property type="entry name" value="SERINE_THREONINE-PROTEIN KINASE YBDM-RELATED"/>
    <property type="match status" value="1"/>
</dbReference>
<dbReference type="GO" id="GO:0016301">
    <property type="term" value="F:kinase activity"/>
    <property type="evidence" value="ECO:0007669"/>
    <property type="project" value="UniProtKB-KW"/>
</dbReference>
<evidence type="ECO:0000313" key="10">
    <source>
        <dbReference type="EMBL" id="WUR41449.1"/>
    </source>
</evidence>
<evidence type="ECO:0000256" key="7">
    <source>
        <dbReference type="SAM" id="Phobius"/>
    </source>
</evidence>
<keyword evidence="11" id="KW-1185">Reference proteome</keyword>
<proteinExistence type="predicted"/>
<feature type="region of interest" description="Disordered" evidence="6">
    <location>
        <begin position="386"/>
        <end position="439"/>
    </location>
</feature>
<evidence type="ECO:0000313" key="11">
    <source>
        <dbReference type="Proteomes" id="UP001432161"/>
    </source>
</evidence>
<sequence length="542" mass="56454">MPRGKAKSVQPGHETDPAQIGRYRVIRRLGQGGMGRVYLARSPGGRPAAVKVINDHLQHDEQVMSRFRREVETLATVRSAFTAALIDSELDAPPFWLATEYVPGPTLHSAIVDGGPFPPELGRAVLAALAEGLADLQGHGVWHRDLKPHNVILSATGPQLIDFGIARTMGAAELTQVGSWLGTPGYMAPESITDGDTGAASDVFALGATLVFAMTGRPPFGEGSMATVSYRTVHEDVDLSGVDPDIAELIAACMHRDPEQRPTPQQIIDRCASDTDLVQHPAYQKALGAHGAATPVENATVPAGVRQELAGGAAASPTVVATRFEAAPGAGAGTPVPPGFGPAPAVPGGPPVPPRRNRTRLLVAGAVAAVLVMAAAAGTLVYRAAQDDSPGDRKPPVAGRASDRPAGATKAPAGGEPAGRTSPDASRPAPEAPRNVSVNAPHTLAVGEFVESANRKLVMQPDGNLVVYDENARARWASQTFGENYTAVFQEDGNLVVYAPGHKAVWASNTNGNEGSVLLLLENGNVVVQHGSDVLWEAGSDR</sequence>